<keyword evidence="2" id="KW-0547">Nucleotide-binding</keyword>
<dbReference type="PANTHER" id="PTHR30258">
    <property type="entry name" value="TYPE II SECRETION SYSTEM PROTEIN GSPE-RELATED"/>
    <property type="match status" value="1"/>
</dbReference>
<dbReference type="PROSITE" id="PS00662">
    <property type="entry name" value="T2SP_E"/>
    <property type="match status" value="1"/>
</dbReference>
<evidence type="ECO:0000313" key="5">
    <source>
        <dbReference type="EMBL" id="OHA26186.1"/>
    </source>
</evidence>
<dbReference type="Gene3D" id="3.40.50.300">
    <property type="entry name" value="P-loop containing nucleotide triphosphate hydrolases"/>
    <property type="match status" value="1"/>
</dbReference>
<dbReference type="SUPFAM" id="SSF160246">
    <property type="entry name" value="EspE N-terminal domain-like"/>
    <property type="match status" value="1"/>
</dbReference>
<dbReference type="Pfam" id="PF00437">
    <property type="entry name" value="T2SSE"/>
    <property type="match status" value="1"/>
</dbReference>
<evidence type="ECO:0000256" key="1">
    <source>
        <dbReference type="ARBA" id="ARBA00006611"/>
    </source>
</evidence>
<dbReference type="InterPro" id="IPR007831">
    <property type="entry name" value="T2SS_GspE_N"/>
</dbReference>
<dbReference type="STRING" id="1802312.A3C06_03620"/>
<evidence type="ECO:0000259" key="4">
    <source>
        <dbReference type="PROSITE" id="PS00662"/>
    </source>
</evidence>
<reference evidence="5 6" key="1">
    <citation type="journal article" date="2016" name="Nat. Commun.">
        <title>Thousands of microbial genomes shed light on interconnected biogeochemical processes in an aquifer system.</title>
        <authorList>
            <person name="Anantharaman K."/>
            <person name="Brown C.T."/>
            <person name="Hug L.A."/>
            <person name="Sharon I."/>
            <person name="Castelle C.J."/>
            <person name="Probst A.J."/>
            <person name="Thomas B.C."/>
            <person name="Singh A."/>
            <person name="Wilkins M.J."/>
            <person name="Karaoz U."/>
            <person name="Brodie E.L."/>
            <person name="Williams K.H."/>
            <person name="Hubbard S.S."/>
            <person name="Banfield J.F."/>
        </authorList>
    </citation>
    <scope>NUCLEOTIDE SEQUENCE [LARGE SCALE GENOMIC DNA]</scope>
</reference>
<dbReference type="InterPro" id="IPR037257">
    <property type="entry name" value="T2SS_E_N_sf"/>
</dbReference>
<proteinExistence type="inferred from homology"/>
<dbReference type="GO" id="GO:0016887">
    <property type="term" value="F:ATP hydrolysis activity"/>
    <property type="evidence" value="ECO:0007669"/>
    <property type="project" value="TreeGrafter"/>
</dbReference>
<comment type="similarity">
    <text evidence="1">Belongs to the GSP E family.</text>
</comment>
<dbReference type="AlphaFoldDB" id="A0A1G2MQP1"/>
<dbReference type="CDD" id="cd01129">
    <property type="entry name" value="PulE-GspE-like"/>
    <property type="match status" value="1"/>
</dbReference>
<dbReference type="EMBL" id="MHRQ01000025">
    <property type="protein sequence ID" value="OHA26186.1"/>
    <property type="molecule type" value="Genomic_DNA"/>
</dbReference>
<dbReference type="Proteomes" id="UP000177565">
    <property type="component" value="Unassembled WGS sequence"/>
</dbReference>
<evidence type="ECO:0000256" key="3">
    <source>
        <dbReference type="ARBA" id="ARBA00022840"/>
    </source>
</evidence>
<dbReference type="GO" id="GO:0005886">
    <property type="term" value="C:plasma membrane"/>
    <property type="evidence" value="ECO:0007669"/>
    <property type="project" value="TreeGrafter"/>
</dbReference>
<dbReference type="InterPro" id="IPR001482">
    <property type="entry name" value="T2SS/T4SS_dom"/>
</dbReference>
<dbReference type="InterPro" id="IPR027417">
    <property type="entry name" value="P-loop_NTPase"/>
</dbReference>
<sequence length="559" mass="61335">MVQFDEDKQNLKLAELRLKDEEEFVRTAASNRGIAYFNLAQTPIDADALRLIPETDARAAGMAGFQLLDKQLGVAIVNPDNKNSQTLLHALATQGYSVKTFLVSPKSLERALAAYTELSLTTETKAGSFDISNKEIETLLASVHTIKDIKKLIADVLAQKKHSQTTRMVEIILAGALAVNASDVHIEPEQMQVRLRFRLDGVLNTVLDFEYETYAYVLSRIKLISGLKLNVKAEAQDGRFSINAKNSEIEVRTSVLPGSYGESIVLRILNPEAISVSMDQLGLETHLREVLEREIAKPNGMILTTGPTGSGKTTTLYAFLKKVHTPEIKIITIEDPVEYHLPGIVQTQTSAEKGYTFSLGLRAALRQDPDIIMVGEIRDSETAEIAINAAATGHLVFSTLHTNNAAGTFPRLINLGVNPKVISSALSLAIAQRLARTLCTYCKKETPLSGTEKSMVEKIMASVTLPEYKNLQQKTVWEPVGCDKCNLTGYKGRIGIFEAIRITPGIEAAVLLNPSEREIQVAASDQGMLTMRQDGIIKVLKGATAISELRRVIDLEENH</sequence>
<evidence type="ECO:0000313" key="6">
    <source>
        <dbReference type="Proteomes" id="UP000177565"/>
    </source>
</evidence>
<dbReference type="GO" id="GO:0005524">
    <property type="term" value="F:ATP binding"/>
    <property type="evidence" value="ECO:0007669"/>
    <property type="project" value="UniProtKB-KW"/>
</dbReference>
<dbReference type="Pfam" id="PF05157">
    <property type="entry name" value="MshEN"/>
    <property type="match status" value="1"/>
</dbReference>
<dbReference type="PANTHER" id="PTHR30258:SF1">
    <property type="entry name" value="PROTEIN TRANSPORT PROTEIN HOFB HOMOLOG"/>
    <property type="match status" value="1"/>
</dbReference>
<gene>
    <name evidence="5" type="ORF">A3C06_03620</name>
</gene>
<feature type="domain" description="Bacterial type II secretion system protein E" evidence="4">
    <location>
        <begin position="365"/>
        <end position="379"/>
    </location>
</feature>
<comment type="caution">
    <text evidence="5">The sequence shown here is derived from an EMBL/GenBank/DDBJ whole genome shotgun (WGS) entry which is preliminary data.</text>
</comment>
<protein>
    <recommendedName>
        <fullName evidence="4">Bacterial type II secretion system protein E domain-containing protein</fullName>
    </recommendedName>
</protein>
<organism evidence="5 6">
    <name type="scientific">Candidatus Taylorbacteria bacterium RIFCSPHIGHO2_02_FULL_46_13</name>
    <dbReference type="NCBI Taxonomy" id="1802312"/>
    <lineage>
        <taxon>Bacteria</taxon>
        <taxon>Candidatus Tayloriibacteriota</taxon>
    </lineage>
</organism>
<dbReference type="SUPFAM" id="SSF52540">
    <property type="entry name" value="P-loop containing nucleoside triphosphate hydrolases"/>
    <property type="match status" value="1"/>
</dbReference>
<evidence type="ECO:0000256" key="2">
    <source>
        <dbReference type="ARBA" id="ARBA00022741"/>
    </source>
</evidence>
<accession>A0A1G2MQP1</accession>
<dbReference type="Gene3D" id="3.30.450.90">
    <property type="match status" value="1"/>
</dbReference>
<keyword evidence="3" id="KW-0067">ATP-binding</keyword>
<name>A0A1G2MQP1_9BACT</name>